<feature type="region of interest" description="Disordered" evidence="1">
    <location>
        <begin position="88"/>
        <end position="107"/>
    </location>
</feature>
<dbReference type="EMBL" id="MEKH01000001">
    <property type="protein sequence ID" value="ODO11255.1"/>
    <property type="molecule type" value="Genomic_DNA"/>
</dbReference>
<proteinExistence type="predicted"/>
<protein>
    <submittedName>
        <fullName evidence="2">Uncharacterized protein</fullName>
    </submittedName>
</protein>
<gene>
    <name evidence="2" type="ORF">I350_00030</name>
</gene>
<reference evidence="2 3" key="1">
    <citation type="submission" date="2016-06" db="EMBL/GenBank/DDBJ databases">
        <title>Evolution of pathogenesis and genome organization in the Tremellales.</title>
        <authorList>
            <person name="Cuomo C."/>
            <person name="Litvintseva A."/>
            <person name="Heitman J."/>
            <person name="Chen Y."/>
            <person name="Sun S."/>
            <person name="Springer D."/>
            <person name="Dromer F."/>
            <person name="Young S."/>
            <person name="Zeng Q."/>
            <person name="Chapman S."/>
            <person name="Gujja S."/>
            <person name="Saif S."/>
            <person name="Birren B."/>
        </authorList>
    </citation>
    <scope>NUCLEOTIDE SEQUENCE [LARGE SCALE GENOMIC DNA]</scope>
    <source>
        <strain evidence="2 3">CBS 6273</strain>
    </source>
</reference>
<dbReference type="AlphaFoldDB" id="A0A1E3KE17"/>
<feature type="region of interest" description="Disordered" evidence="1">
    <location>
        <begin position="1"/>
        <end position="44"/>
    </location>
</feature>
<dbReference type="OrthoDB" id="10336928at2759"/>
<evidence type="ECO:0000313" key="3">
    <source>
        <dbReference type="Proteomes" id="UP000095149"/>
    </source>
</evidence>
<name>A0A1E3KE17_9TREE</name>
<feature type="region of interest" description="Disordered" evidence="1">
    <location>
        <begin position="326"/>
        <end position="351"/>
    </location>
</feature>
<evidence type="ECO:0000256" key="1">
    <source>
        <dbReference type="SAM" id="MobiDB-lite"/>
    </source>
</evidence>
<accession>A0A1E3KE17</accession>
<sequence>MLRFATPILSPSGSNSDTSDHSFSNPPLIDDRSQSTSVMRTLPQPRMGKCNQEKAKDVLFHGFYNDGEEAPMGCEPNITHPLAPHCSATTSPVADTSRPIPVTQTRPRERMGKSFKKEANDVLFDGFSNDPTDALMDFESVIEHPLSSPIDIQAYCTLVYRCVHFKSRGPYSDFYSSPRSESEIREGARAALREKKSNRGFFLDEFPCSPGKPSTTTLWTWSEPRKSFMPRFAKSPLDLLEGVPKIFGSYHSILKTNIRAFFPPFLLPMSFAELLEVTEGLYEAERSVIIRAMRPQPWRDATIHHQHYWRFKDLGVVDLEAVPRSAMDEDDDDSASDLSDGDPAWETWDDYRSKASRGTGIKPGMEMGMKRLKDWFSRR</sequence>
<organism evidence="2 3">
    <name type="scientific">Cryptococcus amylolentus CBS 6273</name>
    <dbReference type="NCBI Taxonomy" id="1296118"/>
    <lineage>
        <taxon>Eukaryota</taxon>
        <taxon>Fungi</taxon>
        <taxon>Dikarya</taxon>
        <taxon>Basidiomycota</taxon>
        <taxon>Agaricomycotina</taxon>
        <taxon>Tremellomycetes</taxon>
        <taxon>Tremellales</taxon>
        <taxon>Cryptococcaceae</taxon>
        <taxon>Cryptococcus</taxon>
    </lineage>
</organism>
<dbReference type="Proteomes" id="UP000095149">
    <property type="component" value="Unassembled WGS sequence"/>
</dbReference>
<comment type="caution">
    <text evidence="2">The sequence shown here is derived from an EMBL/GenBank/DDBJ whole genome shotgun (WGS) entry which is preliminary data.</text>
</comment>
<evidence type="ECO:0000313" key="2">
    <source>
        <dbReference type="EMBL" id="ODO11255.1"/>
    </source>
</evidence>
<feature type="compositionally biased region" description="Polar residues" evidence="1">
    <location>
        <begin position="9"/>
        <end position="25"/>
    </location>
</feature>